<feature type="domain" description="NADP-dependent oxidoreductase" evidence="2">
    <location>
        <begin position="25"/>
        <end position="347"/>
    </location>
</feature>
<sequence length="356" mass="40217">MSSKEELPSKVGYVRLGNSGLKVSKIILGCMSYGNKDWAGWVLDEQESLPHFKAAFDLGINTWDTANVYSNGDSERIVGKALKVHSIPREEVVLLTKVFMTVAKDPKAHPSKLTDPDSKGYVNQHGLSRVHIFNSVDASLERMGVDYIDLLHCHRFDYETPIEETMDALHDIVKSDKVRYIGMSSCFAYQFHQMQAYAKSKNQTQFVSMQDFYNATYRQEETEMFPTCKLFGVGVIPWSPLARGYLTRPWKDQTTTRTETDANFGKFVGLDNEREQAALRAVNETIQSIAQEKSYSMAQIALAWVAGSEHVTAPIVGSTKLESLEELAKATHIVLTKEERKRIEEHYIPRAILGHV</sequence>
<dbReference type="GO" id="GO:0016491">
    <property type="term" value="F:oxidoreductase activity"/>
    <property type="evidence" value="ECO:0007669"/>
    <property type="project" value="UniProtKB-KW"/>
</dbReference>
<dbReference type="OrthoDB" id="48988at2759"/>
<dbReference type="PANTHER" id="PTHR43364:SF4">
    <property type="entry name" value="NAD(P)-LINKED OXIDOREDUCTASE SUPERFAMILY PROTEIN"/>
    <property type="match status" value="1"/>
</dbReference>
<organism evidence="3 4">
    <name type="scientific">Microbotryum intermedium</name>
    <dbReference type="NCBI Taxonomy" id="269621"/>
    <lineage>
        <taxon>Eukaryota</taxon>
        <taxon>Fungi</taxon>
        <taxon>Dikarya</taxon>
        <taxon>Basidiomycota</taxon>
        <taxon>Pucciniomycotina</taxon>
        <taxon>Microbotryomycetes</taxon>
        <taxon>Microbotryales</taxon>
        <taxon>Microbotryaceae</taxon>
        <taxon>Microbotryum</taxon>
    </lineage>
</organism>
<gene>
    <name evidence="3" type="ORF">BQ2448_2097</name>
</gene>
<dbReference type="PANTHER" id="PTHR43364">
    <property type="entry name" value="NADH-SPECIFIC METHYLGLYOXAL REDUCTASE-RELATED"/>
    <property type="match status" value="1"/>
</dbReference>
<keyword evidence="1" id="KW-0560">Oxidoreductase</keyword>
<reference evidence="4" key="1">
    <citation type="submission" date="2016-09" db="EMBL/GenBank/DDBJ databases">
        <authorList>
            <person name="Jeantristanb JTB J.-T."/>
            <person name="Ricardo R."/>
        </authorList>
    </citation>
    <scope>NUCLEOTIDE SEQUENCE [LARGE SCALE GENOMIC DNA]</scope>
</reference>
<dbReference type="GO" id="GO:0005829">
    <property type="term" value="C:cytosol"/>
    <property type="evidence" value="ECO:0007669"/>
    <property type="project" value="UniProtKB-ARBA"/>
</dbReference>
<dbReference type="CDD" id="cd19079">
    <property type="entry name" value="AKR_EcYajO-like"/>
    <property type="match status" value="1"/>
</dbReference>
<dbReference type="AlphaFoldDB" id="A0A238F7F1"/>
<name>A0A238F7F1_9BASI</name>
<dbReference type="SUPFAM" id="SSF51430">
    <property type="entry name" value="NAD(P)-linked oxidoreductase"/>
    <property type="match status" value="1"/>
</dbReference>
<evidence type="ECO:0000313" key="3">
    <source>
        <dbReference type="EMBL" id="SCV69077.1"/>
    </source>
</evidence>
<dbReference type="InterPro" id="IPR036812">
    <property type="entry name" value="NAD(P)_OxRdtase_dom_sf"/>
</dbReference>
<protein>
    <submittedName>
        <fullName evidence="3">BQ2448_2097 protein</fullName>
    </submittedName>
</protein>
<dbReference type="STRING" id="269621.A0A238F7F1"/>
<dbReference type="Gene3D" id="3.20.20.100">
    <property type="entry name" value="NADP-dependent oxidoreductase domain"/>
    <property type="match status" value="1"/>
</dbReference>
<evidence type="ECO:0000313" key="4">
    <source>
        <dbReference type="Proteomes" id="UP000198372"/>
    </source>
</evidence>
<dbReference type="InterPro" id="IPR050523">
    <property type="entry name" value="AKR_Detox_Biosynth"/>
</dbReference>
<dbReference type="InterPro" id="IPR023210">
    <property type="entry name" value="NADP_OxRdtase_dom"/>
</dbReference>
<dbReference type="EMBL" id="FMSP01000004">
    <property type="protein sequence ID" value="SCV69077.1"/>
    <property type="molecule type" value="Genomic_DNA"/>
</dbReference>
<keyword evidence="4" id="KW-1185">Reference proteome</keyword>
<evidence type="ECO:0000259" key="2">
    <source>
        <dbReference type="Pfam" id="PF00248"/>
    </source>
</evidence>
<dbReference type="FunFam" id="3.20.20.100:FF:000004">
    <property type="entry name" value="Oxidoreductase, aldo/keto reductase"/>
    <property type="match status" value="1"/>
</dbReference>
<accession>A0A238F7F1</accession>
<dbReference type="Pfam" id="PF00248">
    <property type="entry name" value="Aldo_ket_red"/>
    <property type="match status" value="1"/>
</dbReference>
<evidence type="ECO:0000256" key="1">
    <source>
        <dbReference type="ARBA" id="ARBA00023002"/>
    </source>
</evidence>
<proteinExistence type="predicted"/>
<dbReference type="Proteomes" id="UP000198372">
    <property type="component" value="Unassembled WGS sequence"/>
</dbReference>